<organism evidence="1">
    <name type="scientific">hydrothermal vent metagenome</name>
    <dbReference type="NCBI Taxonomy" id="652676"/>
    <lineage>
        <taxon>unclassified sequences</taxon>
        <taxon>metagenomes</taxon>
        <taxon>ecological metagenomes</taxon>
    </lineage>
</organism>
<sequence>MLKLHYTGPKAIINQHGIFFRKAKIDKYLYLPIAIRILKTIDKKYMTQNSHKIYIDNNDNYTDEEILKTIKEYEPKLEKHVETEEIAYKQHVANIIEKVKNKTSLTEEEKNIWLKNIEIMNPYLLQREINKLYYIHTIKHIKKLIYKYKISEIDIDFTLKNWHVLESISGNLEQGLKPISTTIKVDTNTYGISVVKLLINI</sequence>
<gene>
    <name evidence="1" type="ORF">MNB_SV-14-1121</name>
</gene>
<evidence type="ECO:0000313" key="1">
    <source>
        <dbReference type="EMBL" id="SFV54926.1"/>
    </source>
</evidence>
<proteinExistence type="predicted"/>
<name>A0A1W1BN48_9ZZZZ</name>
<dbReference type="AlphaFoldDB" id="A0A1W1BN48"/>
<accession>A0A1W1BN48</accession>
<dbReference type="EMBL" id="FPHN01000043">
    <property type="protein sequence ID" value="SFV54926.1"/>
    <property type="molecule type" value="Genomic_DNA"/>
</dbReference>
<protein>
    <submittedName>
        <fullName evidence="1">Uncharacterized protein</fullName>
    </submittedName>
</protein>
<reference evidence="1" key="1">
    <citation type="submission" date="2016-10" db="EMBL/GenBank/DDBJ databases">
        <authorList>
            <person name="de Groot N.N."/>
        </authorList>
    </citation>
    <scope>NUCLEOTIDE SEQUENCE</scope>
</reference>